<dbReference type="Gene3D" id="1.20.1280.170">
    <property type="entry name" value="Exocyst complex component Exo70"/>
    <property type="match status" value="1"/>
</dbReference>
<evidence type="ECO:0000256" key="3">
    <source>
        <dbReference type="SAM" id="SignalP"/>
    </source>
</evidence>
<keyword evidence="6" id="KW-1185">Reference proteome</keyword>
<name>A0A9W6ZCB0_9STRA</name>
<gene>
    <name evidence="5" type="ORF">TrLO_g2007</name>
</gene>
<evidence type="ECO:0000259" key="4">
    <source>
        <dbReference type="Pfam" id="PF03081"/>
    </source>
</evidence>
<dbReference type="OrthoDB" id="1922221at2759"/>
<dbReference type="InterPro" id="IPR016159">
    <property type="entry name" value="Cullin_repeat-like_dom_sf"/>
</dbReference>
<proteinExistence type="inferred from homology"/>
<dbReference type="GO" id="GO:0000145">
    <property type="term" value="C:exocyst"/>
    <property type="evidence" value="ECO:0007669"/>
    <property type="project" value="InterPro"/>
</dbReference>
<dbReference type="GO" id="GO:0006887">
    <property type="term" value="P:exocytosis"/>
    <property type="evidence" value="ECO:0007669"/>
    <property type="project" value="InterPro"/>
</dbReference>
<dbReference type="InterPro" id="IPR046364">
    <property type="entry name" value="Exo70_C"/>
</dbReference>
<dbReference type="Proteomes" id="UP001165122">
    <property type="component" value="Unassembled WGS sequence"/>
</dbReference>
<feature type="domain" description="Exocyst complex subunit Exo70 C-terminal" evidence="4">
    <location>
        <begin position="341"/>
        <end position="610"/>
    </location>
</feature>
<accession>A0A9W6ZCB0</accession>
<dbReference type="AlphaFoldDB" id="A0A9W6ZCB0"/>
<protein>
    <recommendedName>
        <fullName evidence="4">Exocyst complex subunit Exo70 C-terminal domain-containing protein</fullName>
    </recommendedName>
</protein>
<evidence type="ECO:0000313" key="6">
    <source>
        <dbReference type="Proteomes" id="UP001165122"/>
    </source>
</evidence>
<evidence type="ECO:0000313" key="5">
    <source>
        <dbReference type="EMBL" id="GMH51822.1"/>
    </source>
</evidence>
<comment type="caution">
    <text evidence="5">The sequence shown here is derived from an EMBL/GenBank/DDBJ whole genome shotgun (WGS) entry which is preliminary data.</text>
</comment>
<dbReference type="GO" id="GO:0005546">
    <property type="term" value="F:phosphatidylinositol-4,5-bisphosphate binding"/>
    <property type="evidence" value="ECO:0007669"/>
    <property type="project" value="InterPro"/>
</dbReference>
<organism evidence="5 6">
    <name type="scientific">Triparma laevis f. longispina</name>
    <dbReference type="NCBI Taxonomy" id="1714387"/>
    <lineage>
        <taxon>Eukaryota</taxon>
        <taxon>Sar</taxon>
        <taxon>Stramenopiles</taxon>
        <taxon>Ochrophyta</taxon>
        <taxon>Bolidophyceae</taxon>
        <taxon>Parmales</taxon>
        <taxon>Triparmaceae</taxon>
        <taxon>Triparma</taxon>
    </lineage>
</organism>
<feature type="chain" id="PRO_5040722813" description="Exocyst complex subunit Exo70 C-terminal domain-containing protein" evidence="3">
    <location>
        <begin position="18"/>
        <end position="628"/>
    </location>
</feature>
<evidence type="ECO:0000256" key="1">
    <source>
        <dbReference type="ARBA" id="ARBA00006756"/>
    </source>
</evidence>
<dbReference type="Pfam" id="PF03081">
    <property type="entry name" value="Exo70_C"/>
    <property type="match status" value="1"/>
</dbReference>
<sequence>MTSLSSLLPALSATTLAFDDSCSSLTAQLDTVHGLTDSSSSSHSKLIQRRSLLQTEIETAHHLNKHFLKSRTLAKHLSSSPPNKDLLHLYSQCLLSLTFFKKNPHYQSSPKCLLELKKVHSKIVEKLSTYLHLQIPKDVILTDETSKARKRSSVTSAINSSPKFKLHVEQGIVTLLRGLIKKGEQEVEQENFWITEEGQPGYGFIIDDNVMVETGIWAVNVYAASRRLDLSTSFFIPRQDPEWRESILEFIGVVNLFIVRVGKEKEAFKLVCGNVDGWDSIVSLPISYMQKSLRRLREGRVEGVREKGSRCLSMLRLFSFFKEREEGMRELVGRGVQGSIFKGVGKEVEVVCMEGLKDVAEGIASVEEVGEGDGGICRVTSDTCYAVKCVKAEEKSLEELCEGKNCGWDVGGKAGEDFVRHLVILCINRIVEAGKGYRDGGRKGEARREIFLLNNACYLRKQLGEKAEEGKTIGEGSDEEADEFVLEEDWFTDMLNQMMDKAYQGYVRNSLGVLRSYLTDVDTSKFKYQSGNLLSLDSGRQLKSRFGGFSDALQEMHEYSGGLRIWSDPWREKIQQDGVAVVEEYTVFFDKYSRYQFSKKKQEEYLRYPPMVARSVIEGLFTEEGKGE</sequence>
<evidence type="ECO:0000256" key="2">
    <source>
        <dbReference type="ARBA" id="ARBA00022448"/>
    </source>
</evidence>
<reference evidence="6" key="1">
    <citation type="journal article" date="2023" name="Commun. Biol.">
        <title>Genome analysis of Parmales, the sister group of diatoms, reveals the evolutionary specialization of diatoms from phago-mixotrophs to photoautotrophs.</title>
        <authorList>
            <person name="Ban H."/>
            <person name="Sato S."/>
            <person name="Yoshikawa S."/>
            <person name="Yamada K."/>
            <person name="Nakamura Y."/>
            <person name="Ichinomiya M."/>
            <person name="Sato N."/>
            <person name="Blanc-Mathieu R."/>
            <person name="Endo H."/>
            <person name="Kuwata A."/>
            <person name="Ogata H."/>
        </authorList>
    </citation>
    <scope>NUCLEOTIDE SEQUENCE [LARGE SCALE GENOMIC DNA]</scope>
    <source>
        <strain evidence="6">NIES 3700</strain>
    </source>
</reference>
<dbReference type="SUPFAM" id="SSF74788">
    <property type="entry name" value="Cullin repeat-like"/>
    <property type="match status" value="1"/>
</dbReference>
<keyword evidence="2" id="KW-0813">Transport</keyword>
<keyword evidence="3" id="KW-0732">Signal</keyword>
<feature type="signal peptide" evidence="3">
    <location>
        <begin position="1"/>
        <end position="17"/>
    </location>
</feature>
<dbReference type="EMBL" id="BRXW01000410">
    <property type="protein sequence ID" value="GMH51822.1"/>
    <property type="molecule type" value="Genomic_DNA"/>
</dbReference>
<comment type="similarity">
    <text evidence="1">Belongs to the EXO70 family.</text>
</comment>